<evidence type="ECO:0000313" key="1">
    <source>
        <dbReference type="EMBL" id="RKJ87911.1"/>
    </source>
</evidence>
<gene>
    <name evidence="1" type="ORF">D6R50_16955</name>
</gene>
<accession>A0A3A9IHV1</accession>
<sequence>MGTIGSWGLHTQVQPRFGARAIVERSRVSLLWDRCGVYGDADEQWLTDIDTVIPSFIEHLSKLFQQGELLSDQDKLVALQRGEWVCLANPKASYGYLYLDVYRQECSSVQAAKI</sequence>
<name>A0A3A9IHV1_AERVE</name>
<reference evidence="1 2" key="1">
    <citation type="submission" date="2018-09" db="EMBL/GenBank/DDBJ databases">
        <title>Genome sequencing of Aeromonas veronii MS-17-88.</title>
        <authorList>
            <person name="Tekedar H.C."/>
            <person name="Arick M.A."/>
            <person name="Hsu C.-Y."/>
            <person name="Thrash A."/>
            <person name="Karsi A."/>
            <person name="Lawrence M.L."/>
            <person name="Abdelhamed H."/>
        </authorList>
    </citation>
    <scope>NUCLEOTIDE SEQUENCE [LARGE SCALE GENOMIC DNA]</scope>
    <source>
        <strain evidence="1 2">MS 17-88</strain>
    </source>
</reference>
<organism evidence="1 2">
    <name type="scientific">Aeromonas veronii</name>
    <dbReference type="NCBI Taxonomy" id="654"/>
    <lineage>
        <taxon>Bacteria</taxon>
        <taxon>Pseudomonadati</taxon>
        <taxon>Pseudomonadota</taxon>
        <taxon>Gammaproteobacteria</taxon>
        <taxon>Aeromonadales</taxon>
        <taxon>Aeromonadaceae</taxon>
        <taxon>Aeromonas</taxon>
    </lineage>
</organism>
<dbReference type="RefSeq" id="WP_120415695.1">
    <property type="nucleotide sequence ID" value="NZ_RAWX01000003.1"/>
</dbReference>
<protein>
    <recommendedName>
        <fullName evidence="3">Antitoxin YfjZ</fullName>
    </recommendedName>
</protein>
<dbReference type="Pfam" id="PF06154">
    <property type="entry name" value="CbeA_antitoxin"/>
    <property type="match status" value="1"/>
</dbReference>
<dbReference type="EMBL" id="RAWX01000003">
    <property type="protein sequence ID" value="RKJ87911.1"/>
    <property type="molecule type" value="Genomic_DNA"/>
</dbReference>
<dbReference type="Gene3D" id="3.30.450.20">
    <property type="entry name" value="PAS domain"/>
    <property type="match status" value="1"/>
</dbReference>
<dbReference type="Proteomes" id="UP000281725">
    <property type="component" value="Unassembled WGS sequence"/>
</dbReference>
<proteinExistence type="predicted"/>
<dbReference type="InterPro" id="IPR009320">
    <property type="entry name" value="Antitoxin_CbeA"/>
</dbReference>
<comment type="caution">
    <text evidence="1">The sequence shown here is derived from an EMBL/GenBank/DDBJ whole genome shotgun (WGS) entry which is preliminary data.</text>
</comment>
<dbReference type="InterPro" id="IPR038025">
    <property type="entry name" value="CbeA_sf"/>
</dbReference>
<evidence type="ECO:0000313" key="2">
    <source>
        <dbReference type="Proteomes" id="UP000281725"/>
    </source>
</evidence>
<dbReference type="GO" id="GO:0051495">
    <property type="term" value="P:positive regulation of cytoskeleton organization"/>
    <property type="evidence" value="ECO:0007669"/>
    <property type="project" value="InterPro"/>
</dbReference>
<evidence type="ECO:0008006" key="3">
    <source>
        <dbReference type="Google" id="ProtNLM"/>
    </source>
</evidence>
<dbReference type="SUPFAM" id="SSF143737">
    <property type="entry name" value="YeeU-like"/>
    <property type="match status" value="1"/>
</dbReference>
<dbReference type="AlphaFoldDB" id="A0A3A9IHV1"/>